<dbReference type="InterPro" id="IPR035976">
    <property type="entry name" value="Sushi/SCR/CCP_sf"/>
</dbReference>
<dbReference type="Proteomes" id="UP001163046">
    <property type="component" value="Unassembled WGS sequence"/>
</dbReference>
<evidence type="ECO:0000256" key="7">
    <source>
        <dbReference type="SAM" id="SignalP"/>
    </source>
</evidence>
<keyword evidence="4 5" id="KW-1015">Disulfide bond</keyword>
<dbReference type="CDD" id="cd00033">
    <property type="entry name" value="CCP"/>
    <property type="match status" value="1"/>
</dbReference>
<evidence type="ECO:0000259" key="9">
    <source>
        <dbReference type="PROSITE" id="PS50923"/>
    </source>
</evidence>
<feature type="domain" description="EGF-like" evidence="8">
    <location>
        <begin position="34"/>
        <end position="71"/>
    </location>
</feature>
<dbReference type="SMART" id="SM00181">
    <property type="entry name" value="EGF"/>
    <property type="match status" value="2"/>
</dbReference>
<sequence>MKPTIKRMTYFVSAFIHTFLLVGFCTNRLVAGQSVDECNSNPCYGSASCLTDAFGRHSCFCPRGWTGKNCSIDIDDCVSSSLSSCHHGGTCVNTPGSFVCNCVAGYSGERCMNGNWIGNPPTCQYEIKRKSCARPGSIRHGDFEPQGDDFTVGSTVKFFCKNKYRLRGNPELTCKANGQWSPKQQPRCTKKINVKIQAP</sequence>
<evidence type="ECO:0000256" key="3">
    <source>
        <dbReference type="ARBA" id="ARBA00022737"/>
    </source>
</evidence>
<dbReference type="GO" id="GO:0007219">
    <property type="term" value="P:Notch signaling pathway"/>
    <property type="evidence" value="ECO:0007669"/>
    <property type="project" value="TreeGrafter"/>
</dbReference>
<dbReference type="CDD" id="cd00054">
    <property type="entry name" value="EGF_CA"/>
    <property type="match status" value="2"/>
</dbReference>
<feature type="disulfide bond" evidence="5">
    <location>
        <begin position="102"/>
        <end position="111"/>
    </location>
</feature>
<keyword evidence="3" id="KW-0677">Repeat</keyword>
<evidence type="ECO:0000256" key="2">
    <source>
        <dbReference type="ARBA" id="ARBA00022729"/>
    </source>
</evidence>
<dbReference type="PANTHER" id="PTHR12916">
    <property type="entry name" value="CYTOCHROME C OXIDASE POLYPEPTIDE VIC-2"/>
    <property type="match status" value="1"/>
</dbReference>
<dbReference type="InterPro" id="IPR018097">
    <property type="entry name" value="EGF_Ca-bd_CS"/>
</dbReference>
<name>A0A9W9Z7H4_9CNID</name>
<evidence type="ECO:0000313" key="11">
    <source>
        <dbReference type="Proteomes" id="UP001163046"/>
    </source>
</evidence>
<dbReference type="PROSITE" id="PS00022">
    <property type="entry name" value="EGF_1"/>
    <property type="match status" value="2"/>
</dbReference>
<proteinExistence type="predicted"/>
<dbReference type="FunFam" id="2.10.25.10:FF:000031">
    <property type="entry name" value="neurogenic locus notch homolog protein 3"/>
    <property type="match status" value="1"/>
</dbReference>
<dbReference type="GO" id="GO:0005509">
    <property type="term" value="F:calcium ion binding"/>
    <property type="evidence" value="ECO:0007669"/>
    <property type="project" value="InterPro"/>
</dbReference>
<dbReference type="Gene3D" id="2.10.70.10">
    <property type="entry name" value="Complement Module, domain 1"/>
    <property type="match status" value="1"/>
</dbReference>
<evidence type="ECO:0000256" key="5">
    <source>
        <dbReference type="PROSITE-ProRule" id="PRU00076"/>
    </source>
</evidence>
<dbReference type="PROSITE" id="PS01186">
    <property type="entry name" value="EGF_2"/>
    <property type="match status" value="2"/>
</dbReference>
<feature type="signal peptide" evidence="7">
    <location>
        <begin position="1"/>
        <end position="32"/>
    </location>
</feature>
<dbReference type="SUPFAM" id="SSF57196">
    <property type="entry name" value="EGF/Laminin"/>
    <property type="match status" value="2"/>
</dbReference>
<dbReference type="Gene3D" id="2.10.25.10">
    <property type="entry name" value="Laminin"/>
    <property type="match status" value="2"/>
</dbReference>
<comment type="caution">
    <text evidence="5">Lacks conserved residue(s) required for the propagation of feature annotation.</text>
</comment>
<dbReference type="SMART" id="SM00032">
    <property type="entry name" value="CCP"/>
    <property type="match status" value="1"/>
</dbReference>
<dbReference type="Pfam" id="PF00008">
    <property type="entry name" value="EGF"/>
    <property type="match status" value="2"/>
</dbReference>
<accession>A0A9W9Z7H4</accession>
<dbReference type="InterPro" id="IPR000152">
    <property type="entry name" value="EGF-type_Asp/Asn_hydroxyl_site"/>
</dbReference>
<evidence type="ECO:0000256" key="4">
    <source>
        <dbReference type="ARBA" id="ARBA00023157"/>
    </source>
</evidence>
<comment type="caution">
    <text evidence="10">The sequence shown here is derived from an EMBL/GenBank/DDBJ whole genome shotgun (WGS) entry which is preliminary data.</text>
</comment>
<protein>
    <submittedName>
        <fullName evidence="10">EGF domain, unclasssified sub</fullName>
    </submittedName>
</protein>
<dbReference type="EMBL" id="MU826406">
    <property type="protein sequence ID" value="KAJ7376255.1"/>
    <property type="molecule type" value="Genomic_DNA"/>
</dbReference>
<evidence type="ECO:0000256" key="1">
    <source>
        <dbReference type="ARBA" id="ARBA00022536"/>
    </source>
</evidence>
<dbReference type="PROSITE" id="PS00010">
    <property type="entry name" value="ASX_HYDROXYL"/>
    <property type="match status" value="1"/>
</dbReference>
<dbReference type="Pfam" id="PF00084">
    <property type="entry name" value="Sushi"/>
    <property type="match status" value="1"/>
</dbReference>
<dbReference type="SMART" id="SM00179">
    <property type="entry name" value="EGF_CA"/>
    <property type="match status" value="2"/>
</dbReference>
<gene>
    <name evidence="10" type="primary">HEG1_2</name>
    <name evidence="10" type="ORF">OS493_035917</name>
</gene>
<evidence type="ECO:0000259" key="8">
    <source>
        <dbReference type="PROSITE" id="PS50026"/>
    </source>
</evidence>
<keyword evidence="1 5" id="KW-0245">EGF-like domain</keyword>
<dbReference type="AlphaFoldDB" id="A0A9W9Z7H4"/>
<dbReference type="SUPFAM" id="SSF57535">
    <property type="entry name" value="Complement control module/SCR domain"/>
    <property type="match status" value="1"/>
</dbReference>
<dbReference type="PROSITE" id="PS50026">
    <property type="entry name" value="EGF_3"/>
    <property type="match status" value="2"/>
</dbReference>
<feature type="domain" description="EGF-like" evidence="8">
    <location>
        <begin position="73"/>
        <end position="112"/>
    </location>
</feature>
<feature type="disulfide bond" evidence="5">
    <location>
        <begin position="61"/>
        <end position="70"/>
    </location>
</feature>
<evidence type="ECO:0000256" key="6">
    <source>
        <dbReference type="PROSITE-ProRule" id="PRU00302"/>
    </source>
</evidence>
<dbReference type="GO" id="GO:0005112">
    <property type="term" value="F:Notch binding"/>
    <property type="evidence" value="ECO:0007669"/>
    <property type="project" value="TreeGrafter"/>
</dbReference>
<dbReference type="OrthoDB" id="6127264at2759"/>
<keyword evidence="6" id="KW-0768">Sushi</keyword>
<dbReference type="InterPro" id="IPR000742">
    <property type="entry name" value="EGF"/>
</dbReference>
<dbReference type="InterPro" id="IPR001881">
    <property type="entry name" value="EGF-like_Ca-bd_dom"/>
</dbReference>
<dbReference type="PROSITE" id="PS50923">
    <property type="entry name" value="SUSHI"/>
    <property type="match status" value="1"/>
</dbReference>
<keyword evidence="2 7" id="KW-0732">Signal</keyword>
<dbReference type="PANTHER" id="PTHR12916:SF4">
    <property type="entry name" value="UNINFLATABLE, ISOFORM C"/>
    <property type="match status" value="1"/>
</dbReference>
<feature type="chain" id="PRO_5040758244" evidence="7">
    <location>
        <begin position="33"/>
        <end position="199"/>
    </location>
</feature>
<dbReference type="InterPro" id="IPR000436">
    <property type="entry name" value="Sushi_SCR_CCP_dom"/>
</dbReference>
<feature type="domain" description="Sushi" evidence="9">
    <location>
        <begin position="130"/>
        <end position="190"/>
    </location>
</feature>
<reference evidence="10" key="1">
    <citation type="submission" date="2023-01" db="EMBL/GenBank/DDBJ databases">
        <title>Genome assembly of the deep-sea coral Lophelia pertusa.</title>
        <authorList>
            <person name="Herrera S."/>
            <person name="Cordes E."/>
        </authorList>
    </citation>
    <scope>NUCLEOTIDE SEQUENCE</scope>
    <source>
        <strain evidence="10">USNM1676648</strain>
        <tissue evidence="10">Polyp</tissue>
    </source>
</reference>
<evidence type="ECO:0000313" key="10">
    <source>
        <dbReference type="EMBL" id="KAJ7376255.1"/>
    </source>
</evidence>
<dbReference type="PROSITE" id="PS01187">
    <property type="entry name" value="EGF_CA"/>
    <property type="match status" value="1"/>
</dbReference>
<keyword evidence="11" id="KW-1185">Reference proteome</keyword>
<dbReference type="FunFam" id="2.10.25.10:FF:000125">
    <property type="entry name" value="Neurogenic locus notch protein-like"/>
    <property type="match status" value="1"/>
</dbReference>
<organism evidence="10 11">
    <name type="scientific">Desmophyllum pertusum</name>
    <dbReference type="NCBI Taxonomy" id="174260"/>
    <lineage>
        <taxon>Eukaryota</taxon>
        <taxon>Metazoa</taxon>
        <taxon>Cnidaria</taxon>
        <taxon>Anthozoa</taxon>
        <taxon>Hexacorallia</taxon>
        <taxon>Scleractinia</taxon>
        <taxon>Caryophylliina</taxon>
        <taxon>Caryophylliidae</taxon>
        <taxon>Desmophyllum</taxon>
    </lineage>
</organism>